<reference evidence="2 3" key="1">
    <citation type="submission" date="2019-07" db="EMBL/GenBank/DDBJ databases">
        <title>Whole genome shotgun sequence of Rhodospirillum oryzae NBRC 107573.</title>
        <authorList>
            <person name="Hosoyama A."/>
            <person name="Uohara A."/>
            <person name="Ohji S."/>
            <person name="Ichikawa N."/>
        </authorList>
    </citation>
    <scope>NUCLEOTIDE SEQUENCE [LARGE SCALE GENOMIC DNA]</scope>
    <source>
        <strain evidence="2 3">NBRC 107573</strain>
    </source>
</reference>
<evidence type="ECO:0000313" key="2">
    <source>
        <dbReference type="EMBL" id="GEO80266.1"/>
    </source>
</evidence>
<accession>A0A512H473</accession>
<sequence>MEPTPNNEDTAIVSRKGICLIVYVLYIIGFSNGLTAIVGVFIAHLQDRTSSPLEKSHFQFQIRTFWYGLLMLAVGAMLSIVIVGYAILFAWLVWTLLRCVKGLLLLNENKPIADPNSLLLG</sequence>
<dbReference type="AlphaFoldDB" id="A0A512H473"/>
<feature type="transmembrane region" description="Helical" evidence="1">
    <location>
        <begin position="64"/>
        <end position="94"/>
    </location>
</feature>
<keyword evidence="3" id="KW-1185">Reference proteome</keyword>
<dbReference type="RefSeq" id="WP_147162330.1">
    <property type="nucleotide sequence ID" value="NZ_BJZO01000006.1"/>
</dbReference>
<comment type="caution">
    <text evidence="2">The sequence shown here is derived from an EMBL/GenBank/DDBJ whole genome shotgun (WGS) entry which is preliminary data.</text>
</comment>
<dbReference type="EMBL" id="BJZO01000006">
    <property type="protein sequence ID" value="GEO80266.1"/>
    <property type="molecule type" value="Genomic_DNA"/>
</dbReference>
<keyword evidence="1" id="KW-0472">Membrane</keyword>
<gene>
    <name evidence="2" type="ORF">ROR02_03970</name>
</gene>
<evidence type="ECO:0000256" key="1">
    <source>
        <dbReference type="SAM" id="Phobius"/>
    </source>
</evidence>
<name>A0A512H473_9PROT</name>
<dbReference type="Proteomes" id="UP000321567">
    <property type="component" value="Unassembled WGS sequence"/>
</dbReference>
<keyword evidence="1" id="KW-0812">Transmembrane</keyword>
<keyword evidence="1" id="KW-1133">Transmembrane helix</keyword>
<feature type="transmembrane region" description="Helical" evidence="1">
    <location>
        <begin position="20"/>
        <end position="43"/>
    </location>
</feature>
<organism evidence="2 3">
    <name type="scientific">Pararhodospirillum oryzae</name>
    <dbReference type="NCBI Taxonomy" id="478448"/>
    <lineage>
        <taxon>Bacteria</taxon>
        <taxon>Pseudomonadati</taxon>
        <taxon>Pseudomonadota</taxon>
        <taxon>Alphaproteobacteria</taxon>
        <taxon>Rhodospirillales</taxon>
        <taxon>Rhodospirillaceae</taxon>
        <taxon>Pararhodospirillum</taxon>
    </lineage>
</organism>
<protein>
    <submittedName>
        <fullName evidence="2">Membrane protein</fullName>
    </submittedName>
</protein>
<proteinExistence type="predicted"/>
<dbReference type="OrthoDB" id="5405464at2"/>
<evidence type="ECO:0000313" key="3">
    <source>
        <dbReference type="Proteomes" id="UP000321567"/>
    </source>
</evidence>